<comment type="caution">
    <text evidence="2">The sequence shown here is derived from an EMBL/GenBank/DDBJ whole genome shotgun (WGS) entry which is preliminary data.</text>
</comment>
<dbReference type="SUPFAM" id="SSF56574">
    <property type="entry name" value="Serpins"/>
    <property type="match status" value="1"/>
</dbReference>
<dbReference type="InterPro" id="IPR042185">
    <property type="entry name" value="Serpin_sf_2"/>
</dbReference>
<dbReference type="PANTHER" id="PTHR11461:SF211">
    <property type="entry name" value="GH10112P-RELATED"/>
    <property type="match status" value="1"/>
</dbReference>
<dbReference type="InterPro" id="IPR036186">
    <property type="entry name" value="Serpin_sf"/>
</dbReference>
<dbReference type="Proteomes" id="UP000051124">
    <property type="component" value="Unassembled WGS sequence"/>
</dbReference>
<dbReference type="InterPro" id="IPR000215">
    <property type="entry name" value="Serpin_fam"/>
</dbReference>
<evidence type="ECO:0000313" key="2">
    <source>
        <dbReference type="EMBL" id="KPJ48202.1"/>
    </source>
</evidence>
<evidence type="ECO:0000313" key="3">
    <source>
        <dbReference type="Proteomes" id="UP000051124"/>
    </source>
</evidence>
<accession>A0A0S7WDG6</accession>
<dbReference type="EMBL" id="LIZT01000133">
    <property type="protein sequence ID" value="KPJ48202.1"/>
    <property type="molecule type" value="Genomic_DNA"/>
</dbReference>
<gene>
    <name evidence="2" type="ORF">AMJ40_07920</name>
</gene>
<organism evidence="2 3">
    <name type="scientific">candidate division TA06 bacterium DG_26</name>
    <dbReference type="NCBI Taxonomy" id="1703771"/>
    <lineage>
        <taxon>Bacteria</taxon>
        <taxon>Bacteria division TA06</taxon>
    </lineage>
</organism>
<dbReference type="PANTHER" id="PTHR11461">
    <property type="entry name" value="SERINE PROTEASE INHIBITOR, SERPIN"/>
    <property type="match status" value="1"/>
</dbReference>
<proteinExistence type="predicted"/>
<evidence type="ECO:0000259" key="1">
    <source>
        <dbReference type="Pfam" id="PF00079"/>
    </source>
</evidence>
<dbReference type="AlphaFoldDB" id="A0A0S7WDG6"/>
<dbReference type="Gene3D" id="2.30.39.10">
    <property type="entry name" value="Alpha-1-antitrypsin, domain 1"/>
    <property type="match status" value="1"/>
</dbReference>
<reference evidence="2 3" key="1">
    <citation type="journal article" date="2015" name="Microbiome">
        <title>Genomic resolution of linkages in carbon, nitrogen, and sulfur cycling among widespread estuary sediment bacteria.</title>
        <authorList>
            <person name="Baker B.J."/>
            <person name="Lazar C.S."/>
            <person name="Teske A.P."/>
            <person name="Dick G.J."/>
        </authorList>
    </citation>
    <scope>NUCLEOTIDE SEQUENCE [LARGE SCALE GENOMIC DNA]</scope>
    <source>
        <strain evidence="2">DG_26</strain>
    </source>
</reference>
<dbReference type="GO" id="GO:0005615">
    <property type="term" value="C:extracellular space"/>
    <property type="evidence" value="ECO:0007669"/>
    <property type="project" value="InterPro"/>
</dbReference>
<name>A0A0S7WDG6_UNCT6</name>
<dbReference type="Pfam" id="PF00079">
    <property type="entry name" value="Serpin"/>
    <property type="match status" value="1"/>
</dbReference>
<protein>
    <recommendedName>
        <fullName evidence="1">Serpin domain-containing protein</fullName>
    </recommendedName>
</protein>
<dbReference type="InterPro" id="IPR023796">
    <property type="entry name" value="Serpin_dom"/>
</dbReference>
<dbReference type="GO" id="GO:0004867">
    <property type="term" value="F:serine-type endopeptidase inhibitor activity"/>
    <property type="evidence" value="ECO:0007669"/>
    <property type="project" value="InterPro"/>
</dbReference>
<feature type="domain" description="Serpin" evidence="1">
    <location>
        <begin position="2"/>
        <end position="94"/>
    </location>
</feature>
<sequence>MIDTNVVMCVISGSHFKGVWMYQFDEEDTKDDWFLLPDGSPKPCKMMEQRGEYDYFSTDHFQALDLPYGEGLFRMTIFLPSPGNHIELGRLDEKLLERLGRCFRSEIYGGIRRYTERSRESPGYGDCV</sequence>